<name>A0A1D7TP07_9BACT</name>
<feature type="coiled-coil region" evidence="2">
    <location>
        <begin position="149"/>
        <end position="179"/>
    </location>
</feature>
<dbReference type="Pfam" id="PF00581">
    <property type="entry name" value="Rhodanese"/>
    <property type="match status" value="2"/>
</dbReference>
<evidence type="ECO:0000256" key="2">
    <source>
        <dbReference type="SAM" id="Coils"/>
    </source>
</evidence>
<accession>A0A1D7TP07</accession>
<evidence type="ECO:0000313" key="5">
    <source>
        <dbReference type="Proteomes" id="UP000094609"/>
    </source>
</evidence>
<feature type="domain" description="Rhodanese" evidence="3">
    <location>
        <begin position="36"/>
        <end position="148"/>
    </location>
</feature>
<dbReference type="PROSITE" id="PS50206">
    <property type="entry name" value="RHODANESE_3"/>
    <property type="match status" value="2"/>
</dbReference>
<dbReference type="Gene3D" id="3.40.250.10">
    <property type="entry name" value="Rhodanese-like domain"/>
    <property type="match status" value="2"/>
</dbReference>
<feature type="domain" description="Rhodanese" evidence="3">
    <location>
        <begin position="225"/>
        <end position="341"/>
    </location>
</feature>
<dbReference type="KEGG" id="shal:SHALO_2979"/>
<dbReference type="EMBL" id="CP017111">
    <property type="protein sequence ID" value="AOO66731.1"/>
    <property type="molecule type" value="Genomic_DNA"/>
</dbReference>
<reference evidence="5" key="1">
    <citation type="submission" date="2016-08" db="EMBL/GenBank/DDBJ databases">
        <title>Complete genome sequence of the organohalide-respiring Epsilonproteobacterium Sulfurospirillum halorespirans.</title>
        <authorList>
            <person name="Goris T."/>
            <person name="Zimmermann J."/>
            <person name="Schenz B."/>
            <person name="Lemos M."/>
            <person name="Hackermueller J."/>
            <person name="Diekert G."/>
        </authorList>
    </citation>
    <scope>NUCLEOTIDE SEQUENCE [LARGE SCALE GENOMIC DNA]</scope>
    <source>
        <strain>DSM 13726</strain>
        <strain evidence="5">PCE-M2</strain>
    </source>
</reference>
<dbReference type="Proteomes" id="UP000094609">
    <property type="component" value="Chromosome"/>
</dbReference>
<gene>
    <name evidence="4" type="ORF">SHALO_2979</name>
</gene>
<dbReference type="PANTHER" id="PTHR43855">
    <property type="entry name" value="THIOSULFATE SULFURTRANSFERASE"/>
    <property type="match status" value="1"/>
</dbReference>
<dbReference type="GO" id="GO:0004792">
    <property type="term" value="F:thiosulfate-cyanide sulfurtransferase activity"/>
    <property type="evidence" value="ECO:0007669"/>
    <property type="project" value="UniProtKB-EC"/>
</dbReference>
<evidence type="ECO:0000259" key="3">
    <source>
        <dbReference type="PROSITE" id="PS50206"/>
    </source>
</evidence>
<sequence>MGWLRGILLGSLIVSTLSATSSDILISAEDAMKLIGQEKVVFVTGDDEDIYATGHIKGSVEMYAHHLHHSNITGQMECAPLFMCKEEAEHYIGSKGIENDTLVIAYDDFKGPNATGVYAYFKSYGHEKVKILNGGRAAMMAADPEQKIYDALKAQIKAAKEDKALAETLMAQLKEQEKKLIVQKGVEVKGTPKQYSIDLSKVNYTYIAGKEELLKAVEDLVQKGQKSSYAIIDARGFEEIMGERKMDNVARGGHIPGATFIEWKNVTDMDKKLSFKELEKMQALFAQNGITKDKTIYAYCHVGAGRSSHIITALELLGYPNVKVYTGSWDEWANDMNLPIRR</sequence>
<dbReference type="STRING" id="1193502.SHALO_2979"/>
<dbReference type="SUPFAM" id="SSF52821">
    <property type="entry name" value="Rhodanese/Cell cycle control phosphatase"/>
    <property type="match status" value="2"/>
</dbReference>
<dbReference type="EC" id="2.8.1.1" evidence="4"/>
<dbReference type="PATRIC" id="fig|1193502.14.peg.3016"/>
<keyword evidence="2" id="KW-0175">Coiled coil</keyword>
<dbReference type="InterPro" id="IPR001763">
    <property type="entry name" value="Rhodanese-like_dom"/>
</dbReference>
<dbReference type="InterPro" id="IPR036873">
    <property type="entry name" value="Rhodanese-like_dom_sf"/>
</dbReference>
<dbReference type="PANTHER" id="PTHR43855:SF1">
    <property type="entry name" value="THIOSULFATE SULFURTRANSFERASE"/>
    <property type="match status" value="1"/>
</dbReference>
<keyword evidence="5" id="KW-1185">Reference proteome</keyword>
<dbReference type="InterPro" id="IPR051126">
    <property type="entry name" value="Thiosulfate_sulfurtransferase"/>
</dbReference>
<evidence type="ECO:0000313" key="4">
    <source>
        <dbReference type="EMBL" id="AOO66731.1"/>
    </source>
</evidence>
<evidence type="ECO:0000256" key="1">
    <source>
        <dbReference type="ARBA" id="ARBA00022737"/>
    </source>
</evidence>
<dbReference type="AlphaFoldDB" id="A0A1D7TP07"/>
<dbReference type="CDD" id="cd01449">
    <property type="entry name" value="TST_Repeat_2"/>
    <property type="match status" value="1"/>
</dbReference>
<dbReference type="RefSeq" id="WP_069479238.1">
    <property type="nucleotide sequence ID" value="NZ_CP017111.1"/>
</dbReference>
<proteinExistence type="predicted"/>
<keyword evidence="4" id="KW-0808">Transferase</keyword>
<keyword evidence="1" id="KW-0677">Repeat</keyword>
<dbReference type="SMART" id="SM00450">
    <property type="entry name" value="RHOD"/>
    <property type="match status" value="2"/>
</dbReference>
<protein>
    <submittedName>
        <fullName evidence="4">Thiosulfate sulfurtransferase, rhodanese</fullName>
        <ecNumber evidence="4">2.8.1.1</ecNumber>
    </submittedName>
</protein>
<organism evidence="4 5">
    <name type="scientific">Sulfurospirillum halorespirans DSM 13726</name>
    <dbReference type="NCBI Taxonomy" id="1193502"/>
    <lineage>
        <taxon>Bacteria</taxon>
        <taxon>Pseudomonadati</taxon>
        <taxon>Campylobacterota</taxon>
        <taxon>Epsilonproteobacteria</taxon>
        <taxon>Campylobacterales</taxon>
        <taxon>Sulfurospirillaceae</taxon>
        <taxon>Sulfurospirillum</taxon>
    </lineage>
</organism>